<dbReference type="Proteomes" id="UP001516023">
    <property type="component" value="Unassembled WGS sequence"/>
</dbReference>
<dbReference type="Pfam" id="PF07714">
    <property type="entry name" value="PK_Tyr_Ser-Thr"/>
    <property type="match status" value="1"/>
</dbReference>
<dbReference type="Gene3D" id="3.30.200.20">
    <property type="entry name" value="Phosphorylase Kinase, domain 1"/>
    <property type="match status" value="1"/>
</dbReference>
<dbReference type="GO" id="GO:0005524">
    <property type="term" value="F:ATP binding"/>
    <property type="evidence" value="ECO:0007669"/>
    <property type="project" value="UniProtKB-UniRule"/>
</dbReference>
<feature type="site" description="Important for interaction with phosphotyrosine-binding proteins" evidence="7">
    <location>
        <position position="1239"/>
    </location>
</feature>
<keyword evidence="10" id="KW-0812">Transmembrane</keyword>
<evidence type="ECO:0000259" key="11">
    <source>
        <dbReference type="PROSITE" id="PS50011"/>
    </source>
</evidence>
<dbReference type="Gene3D" id="1.10.510.10">
    <property type="entry name" value="Transferase(Phosphotransferase) domain 1"/>
    <property type="match status" value="1"/>
</dbReference>
<feature type="compositionally biased region" description="Low complexity" evidence="9">
    <location>
        <begin position="1089"/>
        <end position="1100"/>
    </location>
</feature>
<keyword evidence="1" id="KW-0723">Serine/threonine-protein kinase</keyword>
<name>A0ABD3Q4Q1_9STRA</name>
<feature type="compositionally biased region" description="Basic and acidic residues" evidence="9">
    <location>
        <begin position="688"/>
        <end position="705"/>
    </location>
</feature>
<dbReference type="SMART" id="SM00220">
    <property type="entry name" value="S_TKc"/>
    <property type="match status" value="1"/>
</dbReference>
<sequence>MPLFELEIGRGFTRPITKTAMWYFDRNVEDSSLDRYNEAVRDMRSSPSVMTSSDSERSDTDENASYKVPLPCPCSESTLESHSSHSNCVLLDLEEDCQPSQTSASSQLSRDNNEQHLCRRAARQVLKGIFAGSVLSLLFVAPVVLLAPKSTVRWVGSMHHRIKPVNFPMIKEIGITWRQRLKQDKQSLSSNNSVTTQRLLRDSRQTENEITHNSTKLGRVHQAPTSLAMKESLIHDVELDGQLVQDFFRRPRKPHVYHSAETTTSNDTSPRFLQRQSRMLQSSSSFPNSDTSSSTDTNPSPSDSAVPNTPPKDPQLVVAGKLTVADGPCNVAQMNLKTGEWSLQQRIQLSLYNSYSGGEVYSLLANHTITTNSNAKEFRAEGASSKGSVDRPHVMDTVFGNELIVVGAFDTTYRNSQTTYCSVGKWDGSQLSKIGEGLCNSALSRGMKITSAAIAGPNDVFVAGSFQTQVWNGEKHEFVKIFNIAHFNAIDQVWLPLPVGQITCSWCTVTILALAWDSDRRQLHVAGKFNAIDGNNIPAGLAVYDQESGHLVAHPGGGLTMKNATEDGVGTAIQLDQESGVLYVMGAFERLTATGQECLGLAAYEIKTNSWTCLADPAHSVLPTGGGNMLLTPYGLLVAGKTTPNTTWPDSSRPYTIAVLKATIKKKVFIENSSTEMGDSHSSGGDESEFRKNRRLRNETSHIPEDMSNSRAEPDHEFIWSWLPGFDGHDEPIHTLSNGFGDYVGTVFIGGDNFISKWSYKTVEVSCDIESDPRHPTTKSRTSIASSTCTQKTFVPVTVDLSQDKVQGAIMAISQLDPLIRKGNKGEFMRPNVIGYTIVAYCVTLGAVIGMFFALMCNKSLSQTIMSFIFDRDAQSKGISLDTLTYGTVKNTNVAEAYHRAMSNRFVKHPHLLTLIDPQEIILHRIIGEGTFGRVWSAKWGNASVAVKEFVFAQAAVAGKSRQQQAIVEEIIGEAGMMAILRHPNVLQLFGCSLTAQAIWIVSELCSLGSLRQVLDDRERTLPMDVRLNLALQVAEGMSYLHTQDPPIIHRDLKSHNIFVHETFAEVESKDKSNDSKQMKWLLGKKNDNSSSSESGSGNESEAKQPKTKVSMSAKIGDWGSARASLAGSRTMTHGVGTACWMAPEVLKHARSSKYSDVYGFGIVLWELATRREVYEGLESTQIIAMVANDHLRPEVPAGCPWNDLMVKCWREVPNERPHFEEIVKELNRLKPVVKTSTYKGESLKIPNWKIGVTSYQKGEAPPDKTGQKKRRTG</sequence>
<keyword evidence="13" id="KW-1185">Reference proteome</keyword>
<feature type="region of interest" description="Disordered" evidence="9">
    <location>
        <begin position="277"/>
        <end position="315"/>
    </location>
</feature>
<feature type="compositionally biased region" description="Low complexity" evidence="9">
    <location>
        <begin position="277"/>
        <end position="304"/>
    </location>
</feature>
<proteinExistence type="predicted"/>
<protein>
    <recommendedName>
        <fullName evidence="11">Protein kinase domain-containing protein</fullName>
    </recommendedName>
</protein>
<dbReference type="InterPro" id="IPR008271">
    <property type="entry name" value="Ser/Thr_kinase_AS"/>
</dbReference>
<dbReference type="AlphaFoldDB" id="A0ABD3Q4Q1"/>
<dbReference type="PROSITE" id="PS00108">
    <property type="entry name" value="PROTEIN_KINASE_ST"/>
    <property type="match status" value="1"/>
</dbReference>
<dbReference type="InterPro" id="IPR011043">
    <property type="entry name" value="Gal_Oxase/kelch_b-propeller"/>
</dbReference>
<dbReference type="PROSITE" id="PS00107">
    <property type="entry name" value="PROTEIN_KINASE_ATP"/>
    <property type="match status" value="1"/>
</dbReference>
<feature type="compositionally biased region" description="Polar residues" evidence="9">
    <location>
        <begin position="186"/>
        <end position="198"/>
    </location>
</feature>
<evidence type="ECO:0000256" key="1">
    <source>
        <dbReference type="ARBA" id="ARBA00022527"/>
    </source>
</evidence>
<dbReference type="SUPFAM" id="SSF50965">
    <property type="entry name" value="Galactose oxidase, central domain"/>
    <property type="match status" value="1"/>
</dbReference>
<evidence type="ECO:0000256" key="7">
    <source>
        <dbReference type="PIRSR" id="PIRSR000615-4"/>
    </source>
</evidence>
<keyword evidence="4" id="KW-0418">Kinase</keyword>
<dbReference type="SUPFAM" id="SSF56112">
    <property type="entry name" value="Protein kinase-like (PK-like)"/>
    <property type="match status" value="1"/>
</dbReference>
<evidence type="ECO:0000256" key="2">
    <source>
        <dbReference type="ARBA" id="ARBA00022679"/>
    </source>
</evidence>
<feature type="region of interest" description="Disordered" evidence="9">
    <location>
        <begin position="675"/>
        <end position="710"/>
    </location>
</feature>
<dbReference type="InterPro" id="IPR000719">
    <property type="entry name" value="Prot_kinase_dom"/>
</dbReference>
<feature type="region of interest" description="Disordered" evidence="9">
    <location>
        <begin position="43"/>
        <end position="67"/>
    </location>
</feature>
<gene>
    <name evidence="12" type="ORF">HJC23_008315</name>
</gene>
<organism evidence="12 13">
    <name type="scientific">Cyclotella cryptica</name>
    <dbReference type="NCBI Taxonomy" id="29204"/>
    <lineage>
        <taxon>Eukaryota</taxon>
        <taxon>Sar</taxon>
        <taxon>Stramenopiles</taxon>
        <taxon>Ochrophyta</taxon>
        <taxon>Bacillariophyta</taxon>
        <taxon>Coscinodiscophyceae</taxon>
        <taxon>Thalassiosirophycidae</taxon>
        <taxon>Stephanodiscales</taxon>
        <taxon>Stephanodiscaceae</taxon>
        <taxon>Cyclotella</taxon>
    </lineage>
</organism>
<feature type="binding site" evidence="6">
    <location>
        <position position="1118"/>
    </location>
    <ligand>
        <name>Mg(2+)</name>
        <dbReference type="ChEBI" id="CHEBI:18420"/>
    </ligand>
</feature>
<dbReference type="GO" id="GO:0004674">
    <property type="term" value="F:protein serine/threonine kinase activity"/>
    <property type="evidence" value="ECO:0007669"/>
    <property type="project" value="UniProtKB-KW"/>
</dbReference>
<dbReference type="EMBL" id="JABMIG020000073">
    <property type="protein sequence ID" value="KAL3795230.1"/>
    <property type="molecule type" value="Genomic_DNA"/>
</dbReference>
<accession>A0ABD3Q4Q1</accession>
<evidence type="ECO:0000256" key="6">
    <source>
        <dbReference type="PIRSR" id="PIRSR000615-3"/>
    </source>
</evidence>
<evidence type="ECO:0000313" key="13">
    <source>
        <dbReference type="Proteomes" id="UP001516023"/>
    </source>
</evidence>
<evidence type="ECO:0000313" key="12">
    <source>
        <dbReference type="EMBL" id="KAL3795230.1"/>
    </source>
</evidence>
<feature type="region of interest" description="Disordered" evidence="9">
    <location>
        <begin position="184"/>
        <end position="223"/>
    </location>
</feature>
<dbReference type="InterPro" id="IPR051681">
    <property type="entry name" value="Ser/Thr_Kinases-Pseudokinases"/>
</dbReference>
<keyword evidence="10" id="KW-0472">Membrane</keyword>
<dbReference type="InterPro" id="IPR017441">
    <property type="entry name" value="Protein_kinase_ATP_BS"/>
</dbReference>
<evidence type="ECO:0000256" key="10">
    <source>
        <dbReference type="SAM" id="Phobius"/>
    </source>
</evidence>
<evidence type="ECO:0000256" key="4">
    <source>
        <dbReference type="ARBA" id="ARBA00022777"/>
    </source>
</evidence>
<feature type="region of interest" description="Disordered" evidence="9">
    <location>
        <begin position="1083"/>
        <end position="1114"/>
    </location>
</feature>
<feature type="compositionally biased region" description="Basic and acidic residues" evidence="9">
    <location>
        <begin position="199"/>
        <end position="210"/>
    </location>
</feature>
<dbReference type="InterPro" id="IPR011009">
    <property type="entry name" value="Kinase-like_dom_sf"/>
</dbReference>
<keyword evidence="3 8" id="KW-0547">Nucleotide-binding</keyword>
<evidence type="ECO:0000256" key="3">
    <source>
        <dbReference type="ARBA" id="ARBA00022741"/>
    </source>
</evidence>
<reference evidence="12 13" key="1">
    <citation type="journal article" date="2020" name="G3 (Bethesda)">
        <title>Improved Reference Genome for Cyclotella cryptica CCMP332, a Model for Cell Wall Morphogenesis, Salinity Adaptation, and Lipid Production in Diatoms (Bacillariophyta).</title>
        <authorList>
            <person name="Roberts W.R."/>
            <person name="Downey K.M."/>
            <person name="Ruck E.C."/>
            <person name="Traller J.C."/>
            <person name="Alverson A.J."/>
        </authorList>
    </citation>
    <scope>NUCLEOTIDE SEQUENCE [LARGE SCALE GENOMIC DNA]</scope>
    <source>
        <strain evidence="12 13">CCMP332</strain>
    </source>
</reference>
<keyword evidence="6" id="KW-0479">Metal-binding</keyword>
<keyword evidence="6" id="KW-0460">Magnesium</keyword>
<evidence type="ECO:0000256" key="5">
    <source>
        <dbReference type="ARBA" id="ARBA00022840"/>
    </source>
</evidence>
<feature type="region of interest" description="Disordered" evidence="9">
    <location>
        <begin position="1255"/>
        <end position="1274"/>
    </location>
</feature>
<comment type="caution">
    <text evidence="12">The sequence shown here is derived from an EMBL/GenBank/DDBJ whole genome shotgun (WGS) entry which is preliminary data.</text>
</comment>
<feature type="binding site" evidence="8">
    <location>
        <position position="960"/>
    </location>
    <ligand>
        <name>ATP</name>
        <dbReference type="ChEBI" id="CHEBI:30616"/>
    </ligand>
</feature>
<dbReference type="PANTHER" id="PTHR44329:SF288">
    <property type="entry name" value="MITOGEN-ACTIVATED PROTEIN KINASE KINASE KINASE 20"/>
    <property type="match status" value="1"/>
</dbReference>
<feature type="domain" description="Protein kinase" evidence="11">
    <location>
        <begin position="921"/>
        <end position="1234"/>
    </location>
</feature>
<evidence type="ECO:0000256" key="9">
    <source>
        <dbReference type="SAM" id="MobiDB-lite"/>
    </source>
</evidence>
<keyword evidence="5 8" id="KW-0067">ATP-binding</keyword>
<feature type="transmembrane region" description="Helical" evidence="10">
    <location>
        <begin position="833"/>
        <end position="857"/>
    </location>
</feature>
<dbReference type="PROSITE" id="PS50011">
    <property type="entry name" value="PROTEIN_KINASE_DOM"/>
    <property type="match status" value="1"/>
</dbReference>
<dbReference type="InterPro" id="IPR001245">
    <property type="entry name" value="Ser-Thr/Tyr_kinase_cat_dom"/>
</dbReference>
<evidence type="ECO:0000256" key="8">
    <source>
        <dbReference type="PROSITE-ProRule" id="PRU10141"/>
    </source>
</evidence>
<keyword evidence="10" id="KW-1133">Transmembrane helix</keyword>
<dbReference type="PANTHER" id="PTHR44329">
    <property type="entry name" value="SERINE/THREONINE-PROTEIN KINASE TNNI3K-RELATED"/>
    <property type="match status" value="1"/>
</dbReference>
<dbReference type="CDD" id="cd13999">
    <property type="entry name" value="STKc_MAP3K-like"/>
    <property type="match status" value="1"/>
</dbReference>
<keyword evidence="2" id="KW-0808">Transferase</keyword>